<comment type="caution">
    <text evidence="1">The sequence shown here is derived from an EMBL/GenBank/DDBJ whole genome shotgun (WGS) entry which is preliminary data.</text>
</comment>
<accession>A0A4C2A3B8</accession>
<name>A0A4C2A3B8_EUMVA</name>
<keyword evidence="2" id="KW-1185">Reference proteome</keyword>
<proteinExistence type="predicted"/>
<organism evidence="1 2">
    <name type="scientific">Eumeta variegata</name>
    <name type="common">Bagworm moth</name>
    <name type="synonym">Eumeta japonica</name>
    <dbReference type="NCBI Taxonomy" id="151549"/>
    <lineage>
        <taxon>Eukaryota</taxon>
        <taxon>Metazoa</taxon>
        <taxon>Ecdysozoa</taxon>
        <taxon>Arthropoda</taxon>
        <taxon>Hexapoda</taxon>
        <taxon>Insecta</taxon>
        <taxon>Pterygota</taxon>
        <taxon>Neoptera</taxon>
        <taxon>Endopterygota</taxon>
        <taxon>Lepidoptera</taxon>
        <taxon>Glossata</taxon>
        <taxon>Ditrysia</taxon>
        <taxon>Tineoidea</taxon>
        <taxon>Psychidae</taxon>
        <taxon>Oiketicinae</taxon>
        <taxon>Eumeta</taxon>
    </lineage>
</organism>
<sequence>MAIIDCGIKKKRFGSKLIILPVGEIIRDFSPFPSNEISGRCGRTLWYFSKRPIKLVVSHSKRTNIITLFGGWFLLPANYERIKLFSGPVDCRLTGDLRVCARIPPSPRPCAAPPVRLLRVYASLRR</sequence>
<dbReference type="AlphaFoldDB" id="A0A4C2A3B8"/>
<dbReference type="Proteomes" id="UP000299102">
    <property type="component" value="Unassembled WGS sequence"/>
</dbReference>
<reference evidence="1 2" key="1">
    <citation type="journal article" date="2019" name="Commun. Biol.">
        <title>The bagworm genome reveals a unique fibroin gene that provides high tensile strength.</title>
        <authorList>
            <person name="Kono N."/>
            <person name="Nakamura H."/>
            <person name="Ohtoshi R."/>
            <person name="Tomita M."/>
            <person name="Numata K."/>
            <person name="Arakawa K."/>
        </authorList>
    </citation>
    <scope>NUCLEOTIDE SEQUENCE [LARGE SCALE GENOMIC DNA]</scope>
</reference>
<gene>
    <name evidence="1" type="ORF">EVAR_69347_1</name>
</gene>
<evidence type="ECO:0000313" key="1">
    <source>
        <dbReference type="EMBL" id="GBP94262.1"/>
    </source>
</evidence>
<evidence type="ECO:0000313" key="2">
    <source>
        <dbReference type="Proteomes" id="UP000299102"/>
    </source>
</evidence>
<dbReference type="EMBL" id="BGZK01002482">
    <property type="protein sequence ID" value="GBP94262.1"/>
    <property type="molecule type" value="Genomic_DNA"/>
</dbReference>
<protein>
    <submittedName>
        <fullName evidence="1">Uncharacterized protein</fullName>
    </submittedName>
</protein>